<evidence type="ECO:0000256" key="4">
    <source>
        <dbReference type="ARBA" id="ARBA00022448"/>
    </source>
</evidence>
<keyword evidence="8" id="KW-0677">Repeat</keyword>
<feature type="transmembrane region" description="Helical" evidence="19">
    <location>
        <begin position="593"/>
        <end position="612"/>
    </location>
</feature>
<dbReference type="Pfam" id="PF12796">
    <property type="entry name" value="Ank_2"/>
    <property type="match status" value="2"/>
</dbReference>
<dbReference type="Proteomes" id="UP001166674">
    <property type="component" value="Unassembled WGS sequence"/>
</dbReference>
<dbReference type="EMBL" id="JAATJV010145630">
    <property type="protein sequence ID" value="MBZ3870221.1"/>
    <property type="molecule type" value="Genomic_DNA"/>
</dbReference>
<evidence type="ECO:0000256" key="9">
    <source>
        <dbReference type="ARBA" id="ARBA00022989"/>
    </source>
</evidence>
<evidence type="ECO:0000256" key="7">
    <source>
        <dbReference type="ARBA" id="ARBA00022692"/>
    </source>
</evidence>
<evidence type="ECO:0000256" key="6">
    <source>
        <dbReference type="ARBA" id="ARBA00022553"/>
    </source>
</evidence>
<feature type="compositionally biased region" description="Low complexity" evidence="18">
    <location>
        <begin position="74"/>
        <end position="88"/>
    </location>
</feature>
<evidence type="ECO:0000256" key="5">
    <source>
        <dbReference type="ARBA" id="ARBA00022490"/>
    </source>
</evidence>
<dbReference type="GO" id="GO:0005789">
    <property type="term" value="C:endoplasmic reticulum membrane"/>
    <property type="evidence" value="ECO:0007669"/>
    <property type="project" value="TreeGrafter"/>
</dbReference>
<evidence type="ECO:0000256" key="14">
    <source>
        <dbReference type="ARBA" id="ARBA00063401"/>
    </source>
</evidence>
<keyword evidence="11 19" id="KW-0472">Membrane</keyword>
<keyword evidence="4" id="KW-0813">Transport</keyword>
<evidence type="ECO:0000256" key="3">
    <source>
        <dbReference type="ARBA" id="ARBA00010694"/>
    </source>
</evidence>
<evidence type="ECO:0000313" key="20">
    <source>
        <dbReference type="EMBL" id="MBZ3870221.1"/>
    </source>
</evidence>
<dbReference type="Pfam" id="PF08449">
    <property type="entry name" value="UAA"/>
    <property type="match status" value="1"/>
</dbReference>
<organism evidence="20 21">
    <name type="scientific">Sciurus carolinensis</name>
    <name type="common">Eastern gray squirrel</name>
    <dbReference type="NCBI Taxonomy" id="30640"/>
    <lineage>
        <taxon>Eukaryota</taxon>
        <taxon>Metazoa</taxon>
        <taxon>Chordata</taxon>
        <taxon>Craniata</taxon>
        <taxon>Vertebrata</taxon>
        <taxon>Euteleostomi</taxon>
        <taxon>Mammalia</taxon>
        <taxon>Eutheria</taxon>
        <taxon>Euarchontoglires</taxon>
        <taxon>Glires</taxon>
        <taxon>Rodentia</taxon>
        <taxon>Sciuromorpha</taxon>
        <taxon>Sciuridae</taxon>
        <taxon>Sciurinae</taxon>
        <taxon>Sciurini</taxon>
        <taxon>Sciurus</taxon>
    </lineage>
</organism>
<comment type="caution">
    <text evidence="20">The sequence shown here is derived from an EMBL/GenBank/DDBJ whole genome shotgun (WGS) entry which is preliminary data.</text>
</comment>
<keyword evidence="10 17" id="KW-0040">ANK repeat</keyword>
<evidence type="ECO:0000256" key="1">
    <source>
        <dbReference type="ARBA" id="ARBA00004141"/>
    </source>
</evidence>
<dbReference type="AlphaFoldDB" id="A0AA41ME70"/>
<dbReference type="InterPro" id="IPR036770">
    <property type="entry name" value="Ankyrin_rpt-contain_sf"/>
</dbReference>
<feature type="transmembrane region" description="Helical" evidence="19">
    <location>
        <begin position="748"/>
        <end position="766"/>
    </location>
</feature>
<comment type="subunit">
    <text evidence="14">Interacts with RELA, REL, NFKB1 nuclear factor NF-kappa-B p50 subunit and NFKB2 nuclear factor NF-kappa-B p52 subunit. Interacts with HNRNPA2B1; the interaction may be mediated by the RRM2 domain of HNRNPA2B1, and HNRNPA2B1 may interact simultaneously with FAM76B and either NFKBIA or NFKBIE to form a complex.</text>
</comment>
<keyword evidence="7 19" id="KW-0812">Transmembrane</keyword>
<reference evidence="20" key="1">
    <citation type="submission" date="2020-03" db="EMBL/GenBank/DDBJ databases">
        <title>Studies in the Genomics of Life Span.</title>
        <authorList>
            <person name="Glass D."/>
        </authorList>
    </citation>
    <scope>NUCLEOTIDE SEQUENCE</scope>
    <source>
        <strain evidence="20">SUZIE</strain>
        <tissue evidence="20">Muscle</tissue>
    </source>
</reference>
<dbReference type="PRINTS" id="PR01415">
    <property type="entry name" value="ANKYRIN"/>
</dbReference>
<evidence type="ECO:0000313" key="21">
    <source>
        <dbReference type="Proteomes" id="UP001166674"/>
    </source>
</evidence>
<gene>
    <name evidence="20" type="ORF">SUZIE_106855</name>
</gene>
<evidence type="ECO:0000256" key="2">
    <source>
        <dbReference type="ARBA" id="ARBA00004496"/>
    </source>
</evidence>
<dbReference type="GO" id="GO:0000139">
    <property type="term" value="C:Golgi membrane"/>
    <property type="evidence" value="ECO:0007669"/>
    <property type="project" value="TreeGrafter"/>
</dbReference>
<feature type="repeat" description="ANK" evidence="17">
    <location>
        <begin position="297"/>
        <end position="329"/>
    </location>
</feature>
<feature type="region of interest" description="Disordered" evidence="18">
    <location>
        <begin position="1"/>
        <end position="104"/>
    </location>
</feature>
<dbReference type="SUPFAM" id="SSF48403">
    <property type="entry name" value="Ankyrin repeat"/>
    <property type="match status" value="1"/>
</dbReference>
<feature type="transmembrane region" description="Helical" evidence="19">
    <location>
        <begin position="657"/>
        <end position="680"/>
    </location>
</feature>
<name>A0AA41ME70_SCICA</name>
<dbReference type="GO" id="GO:0046964">
    <property type="term" value="F:3'-phosphoadenosine 5'-phosphosulfate transmembrane transporter activity"/>
    <property type="evidence" value="ECO:0007669"/>
    <property type="project" value="TreeGrafter"/>
</dbReference>
<feature type="repeat" description="ANK" evidence="17">
    <location>
        <begin position="264"/>
        <end position="296"/>
    </location>
</feature>
<evidence type="ECO:0000256" key="8">
    <source>
        <dbReference type="ARBA" id="ARBA00022737"/>
    </source>
</evidence>
<evidence type="ECO:0000256" key="15">
    <source>
        <dbReference type="ARBA" id="ARBA00074206"/>
    </source>
</evidence>
<dbReference type="InterPro" id="IPR002110">
    <property type="entry name" value="Ankyrin_rpt"/>
</dbReference>
<keyword evidence="21" id="KW-1185">Reference proteome</keyword>
<evidence type="ECO:0000256" key="18">
    <source>
        <dbReference type="SAM" id="MobiDB-lite"/>
    </source>
</evidence>
<evidence type="ECO:0000256" key="13">
    <source>
        <dbReference type="ARBA" id="ARBA00039668"/>
    </source>
</evidence>
<keyword evidence="6" id="KW-0597">Phosphoprotein</keyword>
<sequence length="787" mass="85283">MSEARKGPDEADESQCDSGIESLRSLRSLPEPTPAPGSRPSDGGSPQPWPHPPGTSKEPQKEDGDGERADSTYGSSSLTEPLPLLGGPEAEDPAPGSPLSSAGALSPQQLEALTYISEDGDTLVHLSVIHEAPAVLLCCLALLPQEVLDIQNNLYQTALHLAVHLDQPGAVRALVLKGASRVLQDRHGDTALHVACQRQHLACARCLLEGQPEPGRGPPHPLDLQLQNWQGLACLHIATLQRNQPLIELLLENGADIDAQEGTSGKTALHLAVETQERGLVQFLLQAGAQVDARMLNGCTPLHLAAGRGLSGISSTLCEAGADSLLLNVEDETPQDLAEDPLILLPFDDLKISGKPLIRWWAVVVLAALPSLGAGGETPEAPPESWTQLWFFRFLVNAAGYATFMVPGYFLVHYFRRKNYLETGRGLCYPLIKACVFGNEPKASDEVPLAPRTETVETTPTWQALKLLFCTLGLQVFYLTWGVLQERVMTRSYGATATSPGERFTDSQFLVLMNRVLALIVAGLYCILCKQPRHGAPMYRYSFASLSNVLSSWCQYEALKFISFPTQVLAKASKVIPVMLMGKLVSRRSYEHWEYLTAGLISIGVSMFLLSSGPEPRSSPATTLSGLILLAGYIAFDSFTSNWQDALFAYKMSSVQMMFGVNFFSCLFTVISLLQQGALLEGTRFMGRHSEFAAHALLLSVCSACGQLFIFYTIGQFGAAVFTIIMTLRQAIAILLSCLLYGHTVTVVGGLGVAVVFAALLLRVYARGRLKQRGKKAVPVESPVQKV</sequence>
<keyword evidence="9 19" id="KW-1133">Transmembrane helix</keyword>
<feature type="transmembrane region" description="Helical" evidence="19">
    <location>
        <begin position="509"/>
        <end position="528"/>
    </location>
</feature>
<dbReference type="SMART" id="SM00248">
    <property type="entry name" value="ANK"/>
    <property type="match status" value="6"/>
</dbReference>
<dbReference type="InterPro" id="IPR013657">
    <property type="entry name" value="SCL35B1-4/HUT1"/>
</dbReference>
<dbReference type="PROSITE" id="PS50297">
    <property type="entry name" value="ANK_REP_REGION"/>
    <property type="match status" value="3"/>
</dbReference>
<comment type="similarity">
    <text evidence="12">Belongs to the NF-kappa-B inhibitor family.</text>
</comment>
<evidence type="ECO:0000256" key="10">
    <source>
        <dbReference type="ARBA" id="ARBA00023043"/>
    </source>
</evidence>
<feature type="transmembrane region" description="Helical" evidence="19">
    <location>
        <begin position="719"/>
        <end position="742"/>
    </location>
</feature>
<dbReference type="PROSITE" id="PS50088">
    <property type="entry name" value="ANK_REPEAT"/>
    <property type="match status" value="3"/>
</dbReference>
<comment type="similarity">
    <text evidence="3">Belongs to the nucleotide-sugar transporter family. SLC35B subfamily.</text>
</comment>
<evidence type="ECO:0000256" key="17">
    <source>
        <dbReference type="PROSITE-ProRule" id="PRU00023"/>
    </source>
</evidence>
<feature type="transmembrane region" description="Helical" evidence="19">
    <location>
        <begin position="357"/>
        <end position="374"/>
    </location>
</feature>
<evidence type="ECO:0000256" key="16">
    <source>
        <dbReference type="ARBA" id="ARBA00079008"/>
    </source>
</evidence>
<dbReference type="FunFam" id="1.25.40.20:FF:000237">
    <property type="entry name" value="NF-kappa-B inhibitor epsilon"/>
    <property type="match status" value="1"/>
</dbReference>
<accession>A0AA41ME70</accession>
<protein>
    <recommendedName>
        <fullName evidence="13">Adenosine 3'-phospho 5'-phosphosulfate transporter 1</fullName>
    </recommendedName>
    <alternativeName>
        <fullName evidence="16">I-kappa-B-epsilon</fullName>
    </alternativeName>
    <alternativeName>
        <fullName evidence="15">NF-kappa-B inhibitor epsilon</fullName>
    </alternativeName>
</protein>
<feature type="transmembrane region" description="Helical" evidence="19">
    <location>
        <begin position="692"/>
        <end position="712"/>
    </location>
</feature>
<dbReference type="Gene3D" id="1.25.40.20">
    <property type="entry name" value="Ankyrin repeat-containing domain"/>
    <property type="match status" value="1"/>
</dbReference>
<feature type="compositionally biased region" description="Basic and acidic residues" evidence="18">
    <location>
        <begin position="58"/>
        <end position="70"/>
    </location>
</feature>
<feature type="repeat" description="ANK" evidence="17">
    <location>
        <begin position="230"/>
        <end position="262"/>
    </location>
</feature>
<evidence type="ECO:0000256" key="11">
    <source>
        <dbReference type="ARBA" id="ARBA00023136"/>
    </source>
</evidence>
<proteinExistence type="inferred from homology"/>
<evidence type="ECO:0000256" key="12">
    <source>
        <dbReference type="ARBA" id="ARBA00038439"/>
    </source>
</evidence>
<feature type="transmembrane region" description="Helical" evidence="19">
    <location>
        <begin position="394"/>
        <end position="415"/>
    </location>
</feature>
<feature type="transmembrane region" description="Helical" evidence="19">
    <location>
        <begin position="467"/>
        <end position="484"/>
    </location>
</feature>
<evidence type="ECO:0000256" key="19">
    <source>
        <dbReference type="SAM" id="Phobius"/>
    </source>
</evidence>
<feature type="transmembrane region" description="Helical" evidence="19">
    <location>
        <begin position="618"/>
        <end position="636"/>
    </location>
</feature>
<dbReference type="PANTHER" id="PTHR10778:SF13">
    <property type="entry name" value="ADENOSINE 3'-PHOSPHO 5'-PHOSPHOSULFATE TRANSPORTER 1"/>
    <property type="match status" value="1"/>
</dbReference>
<keyword evidence="5" id="KW-0963">Cytoplasm</keyword>
<dbReference type="PANTHER" id="PTHR10778">
    <property type="entry name" value="SOLUTE CARRIER FAMILY 35 MEMBER B"/>
    <property type="match status" value="1"/>
</dbReference>
<comment type="subcellular location">
    <subcellularLocation>
        <location evidence="2">Cytoplasm</location>
    </subcellularLocation>
    <subcellularLocation>
        <location evidence="1">Membrane</location>
        <topology evidence="1">Multi-pass membrane protein</topology>
    </subcellularLocation>
</comment>